<dbReference type="PROSITE" id="PS50928">
    <property type="entry name" value="ABC_TM1"/>
    <property type="match status" value="1"/>
</dbReference>
<feature type="transmembrane region" description="Helical" evidence="7">
    <location>
        <begin position="12"/>
        <end position="30"/>
    </location>
</feature>
<feature type="transmembrane region" description="Helical" evidence="7">
    <location>
        <begin position="104"/>
        <end position="125"/>
    </location>
</feature>
<dbReference type="Gene3D" id="1.10.3720.10">
    <property type="entry name" value="MetI-like"/>
    <property type="match status" value="1"/>
</dbReference>
<dbReference type="PANTHER" id="PTHR43163:SF3">
    <property type="entry name" value="PEPTIDE ABC TRANSPORTER PERMEASE PROTEIN"/>
    <property type="match status" value="1"/>
</dbReference>
<keyword evidence="6 7" id="KW-0472">Membrane</keyword>
<dbReference type="InterPro" id="IPR035906">
    <property type="entry name" value="MetI-like_sf"/>
</dbReference>
<keyword evidence="10" id="KW-1185">Reference proteome</keyword>
<feature type="transmembrane region" description="Helical" evidence="7">
    <location>
        <begin position="184"/>
        <end position="202"/>
    </location>
</feature>
<evidence type="ECO:0000256" key="4">
    <source>
        <dbReference type="ARBA" id="ARBA00022692"/>
    </source>
</evidence>
<evidence type="ECO:0000256" key="7">
    <source>
        <dbReference type="RuleBase" id="RU363032"/>
    </source>
</evidence>
<evidence type="ECO:0000313" key="9">
    <source>
        <dbReference type="EMBL" id="GEL25033.1"/>
    </source>
</evidence>
<comment type="similarity">
    <text evidence="7">Belongs to the binding-protein-dependent transport system permease family.</text>
</comment>
<dbReference type="Proteomes" id="UP000321685">
    <property type="component" value="Unassembled WGS sequence"/>
</dbReference>
<dbReference type="SUPFAM" id="SSF161098">
    <property type="entry name" value="MetI-like"/>
    <property type="match status" value="1"/>
</dbReference>
<organism evidence="9 10">
    <name type="scientific">Pseudonocardia sulfidoxydans NBRC 16205</name>
    <dbReference type="NCBI Taxonomy" id="1223511"/>
    <lineage>
        <taxon>Bacteria</taxon>
        <taxon>Bacillati</taxon>
        <taxon>Actinomycetota</taxon>
        <taxon>Actinomycetes</taxon>
        <taxon>Pseudonocardiales</taxon>
        <taxon>Pseudonocardiaceae</taxon>
        <taxon>Pseudonocardia</taxon>
    </lineage>
</organism>
<dbReference type="EMBL" id="BJVJ01000044">
    <property type="protein sequence ID" value="GEL25033.1"/>
    <property type="molecule type" value="Genomic_DNA"/>
</dbReference>
<comment type="subcellular location">
    <subcellularLocation>
        <location evidence="1 7">Cell membrane</location>
        <topology evidence="1 7">Multi-pass membrane protein</topology>
    </subcellularLocation>
</comment>
<evidence type="ECO:0000313" key="10">
    <source>
        <dbReference type="Proteomes" id="UP000321685"/>
    </source>
</evidence>
<feature type="domain" description="ABC transmembrane type-1" evidence="8">
    <location>
        <begin position="100"/>
        <end position="305"/>
    </location>
</feature>
<evidence type="ECO:0000256" key="3">
    <source>
        <dbReference type="ARBA" id="ARBA00022475"/>
    </source>
</evidence>
<evidence type="ECO:0000259" key="8">
    <source>
        <dbReference type="PROSITE" id="PS50928"/>
    </source>
</evidence>
<keyword evidence="3" id="KW-1003">Cell membrane</keyword>
<evidence type="ECO:0000256" key="1">
    <source>
        <dbReference type="ARBA" id="ARBA00004651"/>
    </source>
</evidence>
<dbReference type="AlphaFoldDB" id="A0A511DL84"/>
<feature type="transmembrane region" description="Helical" evidence="7">
    <location>
        <begin position="240"/>
        <end position="266"/>
    </location>
</feature>
<dbReference type="Pfam" id="PF19300">
    <property type="entry name" value="BPD_transp_1_N"/>
    <property type="match status" value="1"/>
</dbReference>
<dbReference type="OrthoDB" id="9778910at2"/>
<name>A0A511DL84_9PSEU</name>
<dbReference type="GO" id="GO:0055085">
    <property type="term" value="P:transmembrane transport"/>
    <property type="evidence" value="ECO:0007669"/>
    <property type="project" value="InterPro"/>
</dbReference>
<protein>
    <submittedName>
        <fullName evidence="9">Metal transporter</fullName>
    </submittedName>
</protein>
<keyword evidence="2 7" id="KW-0813">Transport</keyword>
<keyword evidence="5 7" id="KW-1133">Transmembrane helix</keyword>
<dbReference type="InterPro" id="IPR000515">
    <property type="entry name" value="MetI-like"/>
</dbReference>
<feature type="transmembrane region" description="Helical" evidence="7">
    <location>
        <begin position="137"/>
        <end position="164"/>
    </location>
</feature>
<evidence type="ECO:0000256" key="5">
    <source>
        <dbReference type="ARBA" id="ARBA00022989"/>
    </source>
</evidence>
<evidence type="ECO:0000256" key="6">
    <source>
        <dbReference type="ARBA" id="ARBA00023136"/>
    </source>
</evidence>
<reference evidence="9 10" key="1">
    <citation type="submission" date="2019-07" db="EMBL/GenBank/DDBJ databases">
        <title>Whole genome shotgun sequence of Pseudonocardia sulfidoxydans NBRC 16205.</title>
        <authorList>
            <person name="Hosoyama A."/>
            <person name="Uohara A."/>
            <person name="Ohji S."/>
            <person name="Ichikawa N."/>
        </authorList>
    </citation>
    <scope>NUCLEOTIDE SEQUENCE [LARGE SCALE GENOMIC DNA]</scope>
    <source>
        <strain evidence="9 10">NBRC 16205</strain>
    </source>
</reference>
<gene>
    <name evidence="9" type="ORF">PSU4_39870</name>
</gene>
<dbReference type="PANTHER" id="PTHR43163">
    <property type="entry name" value="DIPEPTIDE TRANSPORT SYSTEM PERMEASE PROTEIN DPPB-RELATED"/>
    <property type="match status" value="1"/>
</dbReference>
<dbReference type="InterPro" id="IPR045621">
    <property type="entry name" value="BPD_transp_1_N"/>
</dbReference>
<keyword evidence="4 7" id="KW-0812">Transmembrane</keyword>
<sequence length="325" mass="33150">MTRYIVSRVTGAVLVLAVVTCLVFVLFELLPGDAAVTVLNRGGASGAIPPEQLAALRHELGLDRPAGERFLSWVGGLLSGDLGTSLLSGRPVGDVLASRIDNSLVLALVTVVVMLPVAVVLGLWAGMRVGGRADRGLSTAAVAIEAVPTFVVGVVLIAVVALGWRLLPAVSLVPVGTSPLRRPAVLVLPVVCLVAALAPHPIRIIRARAAELAAGEFVRTARSHGVGGVRLVSRHIAPSAVAAALQPMAGSVAGLVGGVAVVETVFAYPGLAQELIGAISQRDFPIVAAAAILIAGFGIAVYLAADLLALLLSPVARRAVLTGRR</sequence>
<accession>A0A511DL84</accession>
<feature type="transmembrane region" description="Helical" evidence="7">
    <location>
        <begin position="286"/>
        <end position="312"/>
    </location>
</feature>
<dbReference type="Pfam" id="PF00528">
    <property type="entry name" value="BPD_transp_1"/>
    <property type="match status" value="1"/>
</dbReference>
<proteinExistence type="inferred from homology"/>
<comment type="caution">
    <text evidence="9">The sequence shown here is derived from an EMBL/GenBank/DDBJ whole genome shotgun (WGS) entry which is preliminary data.</text>
</comment>
<dbReference type="GO" id="GO:0005886">
    <property type="term" value="C:plasma membrane"/>
    <property type="evidence" value="ECO:0007669"/>
    <property type="project" value="UniProtKB-SubCell"/>
</dbReference>
<evidence type="ECO:0000256" key="2">
    <source>
        <dbReference type="ARBA" id="ARBA00022448"/>
    </source>
</evidence>